<organism evidence="6 7">
    <name type="scientific">Acanthamoeba castellanii (strain ATCC 30010 / Neff)</name>
    <dbReference type="NCBI Taxonomy" id="1257118"/>
    <lineage>
        <taxon>Eukaryota</taxon>
        <taxon>Amoebozoa</taxon>
        <taxon>Discosea</taxon>
        <taxon>Longamoebia</taxon>
        <taxon>Centramoebida</taxon>
        <taxon>Acanthamoebidae</taxon>
        <taxon>Acanthamoeba</taxon>
    </lineage>
</organism>
<evidence type="ECO:0000256" key="3">
    <source>
        <dbReference type="SAM" id="SignalP"/>
    </source>
</evidence>
<dbReference type="InterPro" id="IPR045087">
    <property type="entry name" value="Cu-oxidase_fam"/>
</dbReference>
<comment type="similarity">
    <text evidence="1">Belongs to the multicopper oxidase family.</text>
</comment>
<dbReference type="KEGG" id="acan:ACA1_068450"/>
<accession>L8HFQ2</accession>
<dbReference type="RefSeq" id="XP_004352789.1">
    <property type="nucleotide sequence ID" value="XM_004352737.1"/>
</dbReference>
<proteinExistence type="inferred from homology"/>
<dbReference type="InterPro" id="IPR008972">
    <property type="entry name" value="Cupredoxin"/>
</dbReference>
<dbReference type="GeneID" id="14924234"/>
<dbReference type="Pfam" id="PF07732">
    <property type="entry name" value="Cu-oxidase_3"/>
    <property type="match status" value="1"/>
</dbReference>
<feature type="chain" id="PRO_5003990420" evidence="3">
    <location>
        <begin position="24"/>
        <end position="588"/>
    </location>
</feature>
<gene>
    <name evidence="6" type="ORF">ACA1_068450</name>
</gene>
<keyword evidence="7" id="KW-1185">Reference proteome</keyword>
<dbReference type="CDD" id="cd13844">
    <property type="entry name" value="CuRO_1_BOD_CotA_like"/>
    <property type="match status" value="1"/>
</dbReference>
<sequence>MKPARILAILSVGMLFCAMCAMAQLPTSLNLTRWAQPLPKPHVFEPVKQTCDGDHYDITMGVVKHQFHPSLPVVDIYGYGGTYPGGTFEAVVNRPVHVTWRNSLPEKHILPTEPLEMEGMHMENPPDSAGVVHLHGALIDPKDDGFSMDWITRGQKIQYHYTNEQLPLTMWYHDHVMTRTRVNVYAGLAGFYLLRDEDEHELGLPKGRYEMPLIIQDKILPSTDGMPFYPFEWGAFDGDVPVVNGKAYPYFEVKARAYRFRFLNGCNSRFLRLTLPDGPTFWQIGSDGGFFNEPVRVKQLTMGPAERADVIIDFYGYEGETITLRNSAPVPFNGLPGGDAVEGFREVMQFRVRQDKGAKRPYCIPSLRGVAHLPPLPKLDDLPDGLVEKVRDLPMELVRTPNSTTAAVMFLLNGLQFHDEPTETPLVDSTEVWNLINLTPLTHPIHLHLVQFRVLQRRAFNITSFVKGEEPQYLGEPRLPDLNEQGWKDTVRSNPGDVTTILVNFPKYVGWFVWHCHMLEHEDHDMMRPLVVLPRDGSPPPPPPGGHNGHYTDGHTHEDEEEDDHGEDDGHDDDDGDHEEEEEEGHAH</sequence>
<feature type="signal peptide" evidence="3">
    <location>
        <begin position="1"/>
        <end position="23"/>
    </location>
</feature>
<reference evidence="6 7" key="1">
    <citation type="journal article" date="2013" name="Genome Biol.">
        <title>Genome of Acanthamoeba castellanii highlights extensive lateral gene transfer and early evolution of tyrosine kinase signaling.</title>
        <authorList>
            <person name="Clarke M."/>
            <person name="Lohan A.J."/>
            <person name="Liu B."/>
            <person name="Lagkouvardos I."/>
            <person name="Roy S."/>
            <person name="Zafar N."/>
            <person name="Bertelli C."/>
            <person name="Schilde C."/>
            <person name="Kianianmomeni A."/>
            <person name="Burglin T.R."/>
            <person name="Frech C."/>
            <person name="Turcotte B."/>
            <person name="Kopec K.O."/>
            <person name="Synnott J.M."/>
            <person name="Choo C."/>
            <person name="Paponov I."/>
            <person name="Finkler A."/>
            <person name="Soon Heng Tan C."/>
            <person name="Hutchins A.P."/>
            <person name="Weinmeier T."/>
            <person name="Rattei T."/>
            <person name="Chu J.S."/>
            <person name="Gimenez G."/>
            <person name="Irimia M."/>
            <person name="Rigden D.J."/>
            <person name="Fitzpatrick D.A."/>
            <person name="Lorenzo-Morales J."/>
            <person name="Bateman A."/>
            <person name="Chiu C.H."/>
            <person name="Tang P."/>
            <person name="Hegemann P."/>
            <person name="Fromm H."/>
            <person name="Raoult D."/>
            <person name="Greub G."/>
            <person name="Miranda-Saavedra D."/>
            <person name="Chen N."/>
            <person name="Nash P."/>
            <person name="Ginger M.L."/>
            <person name="Horn M."/>
            <person name="Schaap P."/>
            <person name="Caler L."/>
            <person name="Loftus B."/>
        </authorList>
    </citation>
    <scope>NUCLEOTIDE SEQUENCE [LARGE SCALE GENOMIC DNA]</scope>
    <source>
        <strain evidence="6 7">Neff</strain>
    </source>
</reference>
<evidence type="ECO:0000256" key="1">
    <source>
        <dbReference type="ARBA" id="ARBA00010609"/>
    </source>
</evidence>
<feature type="domain" description="Plastocyanin-like" evidence="5">
    <location>
        <begin position="121"/>
        <end position="197"/>
    </location>
</feature>
<feature type="compositionally biased region" description="Acidic residues" evidence="2">
    <location>
        <begin position="559"/>
        <end position="588"/>
    </location>
</feature>
<evidence type="ECO:0000259" key="5">
    <source>
        <dbReference type="Pfam" id="PF07732"/>
    </source>
</evidence>
<evidence type="ECO:0000259" key="4">
    <source>
        <dbReference type="Pfam" id="PF07731"/>
    </source>
</evidence>
<keyword evidence="3" id="KW-0732">Signal</keyword>
<dbReference type="CDD" id="cd13868">
    <property type="entry name" value="CuRO_2_CotA_like"/>
    <property type="match status" value="1"/>
</dbReference>
<dbReference type="InterPro" id="IPR011707">
    <property type="entry name" value="Cu-oxidase-like_N"/>
</dbReference>
<dbReference type="CDD" id="cd13891">
    <property type="entry name" value="CuRO_3_CotA_like"/>
    <property type="match status" value="1"/>
</dbReference>
<name>L8HFQ2_ACACF</name>
<dbReference type="GO" id="GO:0016491">
    <property type="term" value="F:oxidoreductase activity"/>
    <property type="evidence" value="ECO:0007669"/>
    <property type="project" value="InterPro"/>
</dbReference>
<dbReference type="Pfam" id="PF07731">
    <property type="entry name" value="Cu-oxidase_2"/>
    <property type="match status" value="1"/>
</dbReference>
<evidence type="ECO:0000256" key="2">
    <source>
        <dbReference type="SAM" id="MobiDB-lite"/>
    </source>
</evidence>
<dbReference type="VEuPathDB" id="AmoebaDB:ACA1_068450"/>
<dbReference type="Proteomes" id="UP000011083">
    <property type="component" value="Unassembled WGS sequence"/>
</dbReference>
<dbReference type="AlphaFoldDB" id="L8HFQ2"/>
<dbReference type="GO" id="GO:0005507">
    <property type="term" value="F:copper ion binding"/>
    <property type="evidence" value="ECO:0007669"/>
    <property type="project" value="InterPro"/>
</dbReference>
<dbReference type="SUPFAM" id="SSF49503">
    <property type="entry name" value="Cupredoxins"/>
    <property type="match status" value="3"/>
</dbReference>
<dbReference type="EMBL" id="KB007857">
    <property type="protein sequence ID" value="ELR23261.1"/>
    <property type="molecule type" value="Genomic_DNA"/>
</dbReference>
<evidence type="ECO:0000313" key="6">
    <source>
        <dbReference type="EMBL" id="ELR23261.1"/>
    </source>
</evidence>
<protein>
    <submittedName>
        <fullName evidence="6">Twinarginine translocation pathway protein, putative</fullName>
    </submittedName>
</protein>
<feature type="region of interest" description="Disordered" evidence="2">
    <location>
        <begin position="531"/>
        <end position="588"/>
    </location>
</feature>
<evidence type="ECO:0000313" key="7">
    <source>
        <dbReference type="Proteomes" id="UP000011083"/>
    </source>
</evidence>
<dbReference type="OrthoDB" id="262547at2759"/>
<dbReference type="STRING" id="1257118.L8HFQ2"/>
<dbReference type="PANTHER" id="PTHR48267">
    <property type="entry name" value="CUPREDOXIN SUPERFAMILY PROTEIN"/>
    <property type="match status" value="1"/>
</dbReference>
<dbReference type="InterPro" id="IPR011706">
    <property type="entry name" value="Cu-oxidase_C"/>
</dbReference>
<dbReference type="Gene3D" id="2.60.40.420">
    <property type="entry name" value="Cupredoxins - blue copper proteins"/>
    <property type="match status" value="3"/>
</dbReference>
<dbReference type="PANTHER" id="PTHR48267:SF1">
    <property type="entry name" value="BILIRUBIN OXIDASE"/>
    <property type="match status" value="1"/>
</dbReference>
<feature type="domain" description="Plastocyanin-like" evidence="4">
    <location>
        <begin position="407"/>
        <end position="535"/>
    </location>
</feature>